<dbReference type="RefSeq" id="WP_390233459.1">
    <property type="nucleotide sequence ID" value="NZ_JBHSWI010000001.1"/>
</dbReference>
<organism evidence="1 2">
    <name type="scientific">Granulicella cerasi</name>
    <dbReference type="NCBI Taxonomy" id="741063"/>
    <lineage>
        <taxon>Bacteria</taxon>
        <taxon>Pseudomonadati</taxon>
        <taxon>Acidobacteriota</taxon>
        <taxon>Terriglobia</taxon>
        <taxon>Terriglobales</taxon>
        <taxon>Acidobacteriaceae</taxon>
        <taxon>Granulicella</taxon>
    </lineage>
</organism>
<protein>
    <submittedName>
        <fullName evidence="1">Uncharacterized protein</fullName>
    </submittedName>
</protein>
<evidence type="ECO:0000313" key="2">
    <source>
        <dbReference type="Proteomes" id="UP001596391"/>
    </source>
</evidence>
<sequence>MLAILALPGAVAPLQAQSVTKIEDYGSVSATTIKNGLGFNVNPANAWEFQQAAAAGATEVRIQCGWQATEVQTAQNTSGGYVLPAGCVTAMQSAKTYSLHPLMIAAYGPPYQAIVTLKTTADVPVGVYNIPVTATTGTLSQINVPYCQCCSRTACSSPRWAATPTRARLSPLSTRRPARSRSLR</sequence>
<reference evidence="2" key="1">
    <citation type="journal article" date="2019" name="Int. J. Syst. Evol. Microbiol.">
        <title>The Global Catalogue of Microorganisms (GCM) 10K type strain sequencing project: providing services to taxonomists for standard genome sequencing and annotation.</title>
        <authorList>
            <consortium name="The Broad Institute Genomics Platform"/>
            <consortium name="The Broad Institute Genome Sequencing Center for Infectious Disease"/>
            <person name="Wu L."/>
            <person name="Ma J."/>
        </authorList>
    </citation>
    <scope>NUCLEOTIDE SEQUENCE [LARGE SCALE GENOMIC DNA]</scope>
    <source>
        <strain evidence="2">CGMCC 1.16026</strain>
    </source>
</reference>
<proteinExistence type="predicted"/>
<evidence type="ECO:0000313" key="1">
    <source>
        <dbReference type="EMBL" id="MFC6644167.1"/>
    </source>
</evidence>
<comment type="caution">
    <text evidence="1">The sequence shown here is derived from an EMBL/GenBank/DDBJ whole genome shotgun (WGS) entry which is preliminary data.</text>
</comment>
<dbReference type="EMBL" id="JBHSWI010000001">
    <property type="protein sequence ID" value="MFC6644167.1"/>
    <property type="molecule type" value="Genomic_DNA"/>
</dbReference>
<name>A0ABW1Z6R8_9BACT</name>
<keyword evidence="2" id="KW-1185">Reference proteome</keyword>
<dbReference type="Proteomes" id="UP001596391">
    <property type="component" value="Unassembled WGS sequence"/>
</dbReference>
<accession>A0ABW1Z6R8</accession>
<gene>
    <name evidence="1" type="ORF">ACFQBQ_00880</name>
</gene>